<evidence type="ECO:0000256" key="7">
    <source>
        <dbReference type="PIRSR" id="PIRSR005586-2"/>
    </source>
</evidence>
<dbReference type="GO" id="GO:0003899">
    <property type="term" value="F:DNA-directed RNA polymerase activity"/>
    <property type="evidence" value="ECO:0007669"/>
    <property type="project" value="InterPro"/>
</dbReference>
<evidence type="ECO:0000313" key="10">
    <source>
        <dbReference type="EMBL" id="WEU39642.1"/>
    </source>
</evidence>
<feature type="binding site" evidence="6">
    <location>
        <position position="24"/>
    </location>
    <ligand>
        <name>Zn(2+)</name>
        <dbReference type="ChEBI" id="CHEBI:29105"/>
        <label>1</label>
    </ligand>
</feature>
<dbReference type="GO" id="GO:0006351">
    <property type="term" value="P:DNA-templated transcription"/>
    <property type="evidence" value="ECO:0007669"/>
    <property type="project" value="InterPro"/>
</dbReference>
<dbReference type="PIRSF" id="PIRSF005586">
    <property type="entry name" value="RNApol_RpoM"/>
    <property type="match status" value="1"/>
</dbReference>
<dbReference type="EMBL" id="CP091871">
    <property type="protein sequence ID" value="WEU39642.1"/>
    <property type="molecule type" value="Genomic_DNA"/>
</dbReference>
<reference evidence="10" key="1">
    <citation type="journal article" date="2017" name="Nature">
        <title>Asgard archaea illuminate the origin of eukaryotic cellular complexity.</title>
        <authorList>
            <person name="Zaremba-Niedzwiedzka K."/>
            <person name="Caceres E.F."/>
            <person name="Saw J.H."/>
            <person name="Backstrom D."/>
            <person name="Juzokaite L."/>
            <person name="Vancaester E."/>
            <person name="Seitz K.W."/>
            <person name="Anantharaman K."/>
            <person name="Starnawski P."/>
            <person name="Kjeldsen K.U."/>
            <person name="Scott M.B."/>
            <person name="Nunoura T."/>
            <person name="Banfield J.F."/>
            <person name="Schramm A."/>
            <person name="Baker B.J."/>
            <person name="Spang A."/>
            <person name="Ettema T.J.G."/>
        </authorList>
    </citation>
    <scope>NUCLEOTIDE SEQUENCE</scope>
    <source>
        <strain evidence="10">LCB_4</strain>
    </source>
</reference>
<comment type="similarity">
    <text evidence="5 8">Belongs to the archaeal rpoM/eukaryotic RPA12/RPB9/RPC11 RNA polymerase family.</text>
</comment>
<dbReference type="NCBIfam" id="TIGR01384">
    <property type="entry name" value="TFS_arch"/>
    <property type="match status" value="1"/>
</dbReference>
<feature type="binding site" evidence="6">
    <location>
        <position position="99"/>
    </location>
    <ligand>
        <name>Zn(2+)</name>
        <dbReference type="ChEBI" id="CHEBI:29105"/>
        <label>2</label>
    </ligand>
</feature>
<reference evidence="10" key="2">
    <citation type="journal article" date="2022" name="Nat. Microbiol.">
        <title>A closed Candidatus Odinarchaeum chromosome exposes Asgard archaeal viruses.</title>
        <authorList>
            <person name="Tamarit D."/>
            <person name="Caceres E.F."/>
            <person name="Krupovic M."/>
            <person name="Nijland R."/>
            <person name="Eme L."/>
            <person name="Robinson N.P."/>
            <person name="Ettema T.J.G."/>
        </authorList>
    </citation>
    <scope>NUCLEOTIDE SEQUENCE</scope>
    <source>
        <strain evidence="10">LCB_4</strain>
    </source>
</reference>
<dbReference type="InterPro" id="IPR001529">
    <property type="entry name" value="Zn_ribbon_RPB9"/>
</dbReference>
<dbReference type="GO" id="GO:0006355">
    <property type="term" value="P:regulation of DNA-templated transcription"/>
    <property type="evidence" value="ECO:0007669"/>
    <property type="project" value="InterPro"/>
</dbReference>
<evidence type="ECO:0000256" key="5">
    <source>
        <dbReference type="PIRNR" id="PIRNR005586"/>
    </source>
</evidence>
<feature type="binding site" evidence="6">
    <location>
        <position position="74"/>
    </location>
    <ligand>
        <name>Zn(2+)</name>
        <dbReference type="ChEBI" id="CHEBI:29105"/>
        <label>2</label>
    </ligand>
</feature>
<dbReference type="Gene3D" id="2.20.25.10">
    <property type="match status" value="1"/>
</dbReference>
<evidence type="ECO:0000256" key="1">
    <source>
        <dbReference type="ARBA" id="ARBA00022723"/>
    </source>
</evidence>
<dbReference type="CDD" id="cd10511">
    <property type="entry name" value="Zn-ribbon_TFS"/>
    <property type="match status" value="1"/>
</dbReference>
<accession>A0AAF0IB67</accession>
<dbReference type="SMART" id="SM00440">
    <property type="entry name" value="ZnF_C2C2"/>
    <property type="match status" value="1"/>
</dbReference>
<keyword evidence="1 6" id="KW-0479">Metal-binding</keyword>
<feature type="binding site" evidence="6">
    <location>
        <position position="7"/>
    </location>
    <ligand>
        <name>Zn(2+)</name>
        <dbReference type="ChEBI" id="CHEBI:29105"/>
        <label>1</label>
    </ligand>
</feature>
<dbReference type="InterPro" id="IPR001222">
    <property type="entry name" value="Znf_TFIIS"/>
</dbReference>
<dbReference type="Pfam" id="PF02150">
    <property type="entry name" value="Zn_ribbon_RPB9"/>
    <property type="match status" value="1"/>
</dbReference>
<dbReference type="PROSITE" id="PS00466">
    <property type="entry name" value="ZF_TFIIS_1"/>
    <property type="match status" value="1"/>
</dbReference>
<feature type="zinc finger region" description="C4-type" evidence="7">
    <location>
        <begin position="4"/>
        <end position="24"/>
    </location>
</feature>
<dbReference type="KEGG" id="oyw:OdinLCB4_003925"/>
<dbReference type="GO" id="GO:0008270">
    <property type="term" value="F:zinc ion binding"/>
    <property type="evidence" value="ECO:0007669"/>
    <property type="project" value="UniProtKB-KW"/>
</dbReference>
<evidence type="ECO:0000256" key="3">
    <source>
        <dbReference type="ARBA" id="ARBA00022833"/>
    </source>
</evidence>
<dbReference type="PANTHER" id="PTHR11239:SF12">
    <property type="entry name" value="DNA-DIRECTED RNA POLYMERASE III SUBUNIT RPC10"/>
    <property type="match status" value="1"/>
</dbReference>
<dbReference type="PROSITE" id="PS51133">
    <property type="entry name" value="ZF_TFIIS_2"/>
    <property type="match status" value="1"/>
</dbReference>
<evidence type="ECO:0000256" key="4">
    <source>
        <dbReference type="ARBA" id="ARBA00023015"/>
    </source>
</evidence>
<evidence type="ECO:0000259" key="9">
    <source>
        <dbReference type="PROSITE" id="PS51133"/>
    </source>
</evidence>
<feature type="domain" description="TFIIS-type" evidence="9">
    <location>
        <begin position="67"/>
        <end position="107"/>
    </location>
</feature>
<dbReference type="GO" id="GO:0003676">
    <property type="term" value="F:nucleic acid binding"/>
    <property type="evidence" value="ECO:0007669"/>
    <property type="project" value="InterPro"/>
</dbReference>
<evidence type="ECO:0000313" key="11">
    <source>
        <dbReference type="Proteomes" id="UP000186851"/>
    </source>
</evidence>
<evidence type="ECO:0000256" key="6">
    <source>
        <dbReference type="PIRSR" id="PIRSR005586-1"/>
    </source>
</evidence>
<evidence type="ECO:0000256" key="8">
    <source>
        <dbReference type="RuleBase" id="RU003474"/>
    </source>
</evidence>
<protein>
    <submittedName>
        <fullName evidence="10">Transcription factor S</fullName>
    </submittedName>
</protein>
<feature type="binding site" evidence="6">
    <location>
        <position position="21"/>
    </location>
    <ligand>
        <name>Zn(2+)</name>
        <dbReference type="ChEBI" id="CHEBI:29105"/>
        <label>1</label>
    </ligand>
</feature>
<gene>
    <name evidence="10" type="ORF">OdinLCB4_003925</name>
</gene>
<proteinExistence type="inferred from homology"/>
<evidence type="ECO:0000256" key="2">
    <source>
        <dbReference type="ARBA" id="ARBA00022771"/>
    </source>
</evidence>
<sequence>MDFCDECGGLLYPTSDKELKCRRCGKTFIKNNEPNSTEEIAIKKTLVHGPKSKTYIVKEDVNTMPTVKAECPKCNNKLAYYWQVQTRAADEPSTSFFRCTVCGYTWREY</sequence>
<feature type="binding site" evidence="6">
    <location>
        <position position="102"/>
    </location>
    <ligand>
        <name>Zn(2+)</name>
        <dbReference type="ChEBI" id="CHEBI:29105"/>
        <label>2</label>
    </ligand>
</feature>
<feature type="binding site" evidence="6">
    <location>
        <position position="71"/>
    </location>
    <ligand>
        <name>Zn(2+)</name>
        <dbReference type="ChEBI" id="CHEBI:29105"/>
        <label>2</label>
    </ligand>
</feature>
<dbReference type="InterPro" id="IPR006288">
    <property type="entry name" value="TFS"/>
</dbReference>
<organism evidence="10 11">
    <name type="scientific">Odinarchaeota yellowstonii (strain LCB_4)</name>
    <dbReference type="NCBI Taxonomy" id="1841599"/>
    <lineage>
        <taxon>Archaea</taxon>
        <taxon>Promethearchaeati</taxon>
        <taxon>Candidatus Odinarchaeota</taxon>
        <taxon>Candidatus Odinarchaeia</taxon>
        <taxon>Candidatus Odinarchaeales</taxon>
        <taxon>Candidatus Odinarchaeaceae</taxon>
        <taxon>Candidatus Odinarchaeum</taxon>
    </lineage>
</organism>
<feature type="binding site" evidence="6">
    <location>
        <position position="4"/>
    </location>
    <ligand>
        <name>Zn(2+)</name>
        <dbReference type="ChEBI" id="CHEBI:29105"/>
        <label>1</label>
    </ligand>
</feature>
<keyword evidence="4" id="KW-0805">Transcription regulation</keyword>
<keyword evidence="3 6" id="KW-0862">Zinc</keyword>
<dbReference type="PANTHER" id="PTHR11239">
    <property type="entry name" value="DNA-DIRECTED RNA POLYMERASE"/>
    <property type="match status" value="1"/>
</dbReference>
<name>A0AAF0IB67_ODILC</name>
<dbReference type="Proteomes" id="UP000186851">
    <property type="component" value="Chromosome"/>
</dbReference>
<dbReference type="SMART" id="SM00661">
    <property type="entry name" value="RPOL9"/>
    <property type="match status" value="1"/>
</dbReference>
<dbReference type="SUPFAM" id="SSF57783">
    <property type="entry name" value="Zinc beta-ribbon"/>
    <property type="match status" value="2"/>
</dbReference>
<keyword evidence="5 8" id="KW-0804">Transcription</keyword>
<keyword evidence="2 7" id="KW-0863">Zinc-finger</keyword>
<dbReference type="InterPro" id="IPR012164">
    <property type="entry name" value="Rpa12/Rpb9/Rpc10/TFS"/>
</dbReference>
<dbReference type="AlphaFoldDB" id="A0AAF0IB67"/>
<dbReference type="Pfam" id="PF01096">
    <property type="entry name" value="Zn_ribbon_TFIIS"/>
    <property type="match status" value="1"/>
</dbReference>